<dbReference type="PANTHER" id="PTHR30098:SF2">
    <property type="entry name" value="LEUCYL_PHENYLALANYL-TRNA--PROTEIN TRANSFERASE"/>
    <property type="match status" value="1"/>
</dbReference>
<keyword evidence="4 15" id="KW-0012">Acyltransferase</keyword>
<dbReference type="EC" id="2.3.2.6" evidence="10 15"/>
<keyword evidence="3 15" id="KW-0808">Transferase</keyword>
<dbReference type="Gene3D" id="3.40.630.70">
    <property type="entry name" value="Leucyl/phenylalanyl-tRNA-protein transferase, C-terminal domain"/>
    <property type="match status" value="1"/>
</dbReference>
<evidence type="ECO:0000256" key="6">
    <source>
        <dbReference type="ARBA" id="ARBA00050652"/>
    </source>
</evidence>
<dbReference type="SUPFAM" id="SSF55729">
    <property type="entry name" value="Acyl-CoA N-acyltransferases (Nat)"/>
    <property type="match status" value="1"/>
</dbReference>
<keyword evidence="2 15" id="KW-0963">Cytoplasm</keyword>
<evidence type="ECO:0000256" key="12">
    <source>
        <dbReference type="ARBA" id="ARBA00077136"/>
    </source>
</evidence>
<comment type="catalytic activity">
    <reaction evidence="7 15">
        <text>N-terminal L-lysyl-[protein] + L-leucyl-tRNA(Leu) = N-terminal L-leucyl-L-lysyl-[protein] + tRNA(Leu) + H(+)</text>
        <dbReference type="Rhea" id="RHEA:12340"/>
        <dbReference type="Rhea" id="RHEA-COMP:9613"/>
        <dbReference type="Rhea" id="RHEA-COMP:9622"/>
        <dbReference type="Rhea" id="RHEA-COMP:12670"/>
        <dbReference type="Rhea" id="RHEA-COMP:12671"/>
        <dbReference type="ChEBI" id="CHEBI:15378"/>
        <dbReference type="ChEBI" id="CHEBI:65249"/>
        <dbReference type="ChEBI" id="CHEBI:78442"/>
        <dbReference type="ChEBI" id="CHEBI:78494"/>
        <dbReference type="ChEBI" id="CHEBI:133043"/>
        <dbReference type="EC" id="2.3.2.6"/>
    </reaction>
</comment>
<dbReference type="GO" id="GO:0008914">
    <property type="term" value="F:leucyl-tRNA--protein transferase activity"/>
    <property type="evidence" value="ECO:0007669"/>
    <property type="project" value="UniProtKB-UniRule"/>
</dbReference>
<evidence type="ECO:0000256" key="3">
    <source>
        <dbReference type="ARBA" id="ARBA00022679"/>
    </source>
</evidence>
<evidence type="ECO:0000256" key="15">
    <source>
        <dbReference type="HAMAP-Rule" id="MF_00688"/>
    </source>
</evidence>
<dbReference type="InterPro" id="IPR016181">
    <property type="entry name" value="Acyl_CoA_acyltransferase"/>
</dbReference>
<name>A0A7Y3R8H6_9FLAO</name>
<dbReference type="GO" id="GO:0030163">
    <property type="term" value="P:protein catabolic process"/>
    <property type="evidence" value="ECO:0007669"/>
    <property type="project" value="UniProtKB-UniRule"/>
</dbReference>
<comment type="function">
    <text evidence="8 15">Functions in the N-end rule pathway of protein degradation where it conjugates Leu, Phe and, less efficiently, Met from aminoacyl-tRNAs to the N-termini of proteins containing an N-terminal arginine or lysine.</text>
</comment>
<comment type="similarity">
    <text evidence="9 15">Belongs to the L/F-transferase family.</text>
</comment>
<evidence type="ECO:0000256" key="7">
    <source>
        <dbReference type="ARBA" id="ARBA00051538"/>
    </source>
</evidence>
<dbReference type="FunFam" id="3.30.70.3550:FF:000001">
    <property type="entry name" value="Leucyl/phenylalanyl-tRNA--protein transferase"/>
    <property type="match status" value="1"/>
</dbReference>
<evidence type="ECO:0000256" key="1">
    <source>
        <dbReference type="ARBA" id="ARBA00004496"/>
    </source>
</evidence>
<reference evidence="16 17" key="1">
    <citation type="submission" date="2020-05" db="EMBL/GenBank/DDBJ databases">
        <title>Draft genome of Flavobacterium sp. IMCC34852.</title>
        <authorList>
            <person name="Song J."/>
            <person name="Cho J.-C."/>
        </authorList>
    </citation>
    <scope>NUCLEOTIDE SEQUENCE [LARGE SCALE GENOMIC DNA]</scope>
    <source>
        <strain evidence="16 17">IMCC34852</strain>
    </source>
</reference>
<dbReference type="PANTHER" id="PTHR30098">
    <property type="entry name" value="LEUCYL/PHENYLALANYL-TRNA--PROTEIN TRANSFERASE"/>
    <property type="match status" value="1"/>
</dbReference>
<evidence type="ECO:0000256" key="13">
    <source>
        <dbReference type="ARBA" id="ARBA00077165"/>
    </source>
</evidence>
<evidence type="ECO:0000256" key="14">
    <source>
        <dbReference type="ARBA" id="ARBA00083640"/>
    </source>
</evidence>
<evidence type="ECO:0000256" key="10">
    <source>
        <dbReference type="ARBA" id="ARBA00066767"/>
    </source>
</evidence>
<proteinExistence type="inferred from homology"/>
<accession>A0A7Y3R8H6</accession>
<organism evidence="16 17">
    <name type="scientific">Flavobacterium rivulicola</name>
    <dbReference type="NCBI Taxonomy" id="2732161"/>
    <lineage>
        <taxon>Bacteria</taxon>
        <taxon>Pseudomonadati</taxon>
        <taxon>Bacteroidota</taxon>
        <taxon>Flavobacteriia</taxon>
        <taxon>Flavobacteriales</taxon>
        <taxon>Flavobacteriaceae</taxon>
        <taxon>Flavobacterium</taxon>
    </lineage>
</organism>
<evidence type="ECO:0000313" key="17">
    <source>
        <dbReference type="Proteomes" id="UP000536509"/>
    </source>
</evidence>
<comment type="catalytic activity">
    <reaction evidence="6 15">
        <text>N-terminal L-arginyl-[protein] + L-leucyl-tRNA(Leu) = N-terminal L-leucyl-L-arginyl-[protein] + tRNA(Leu) + H(+)</text>
        <dbReference type="Rhea" id="RHEA:50416"/>
        <dbReference type="Rhea" id="RHEA-COMP:9613"/>
        <dbReference type="Rhea" id="RHEA-COMP:9622"/>
        <dbReference type="Rhea" id="RHEA-COMP:12672"/>
        <dbReference type="Rhea" id="RHEA-COMP:12673"/>
        <dbReference type="ChEBI" id="CHEBI:15378"/>
        <dbReference type="ChEBI" id="CHEBI:64719"/>
        <dbReference type="ChEBI" id="CHEBI:78442"/>
        <dbReference type="ChEBI" id="CHEBI:78494"/>
        <dbReference type="ChEBI" id="CHEBI:133044"/>
        <dbReference type="EC" id="2.3.2.6"/>
    </reaction>
</comment>
<dbReference type="GO" id="GO:0005737">
    <property type="term" value="C:cytoplasm"/>
    <property type="evidence" value="ECO:0007669"/>
    <property type="project" value="UniProtKB-SubCell"/>
</dbReference>
<sequence>MHFLTKDLYFPPVEEASYEGILAIGGDLSTERLLLAYRNGIFPWFNADEPILWWSPPERMVVVPQLYKISKSIRNLLNRKQFEVTFNQNFEAVIRNCQQVERKGQDGTWITDDIIESYTKLHEMGFVQSVEVWQNGELVGGLYGVDLGHIFCGESMFSKVSNASKIAFVTLVQYLKENNYKLLDCQLHNDYLEQLGAFEISRETFIRVLKSAN</sequence>
<evidence type="ECO:0000256" key="5">
    <source>
        <dbReference type="ARBA" id="ARBA00050607"/>
    </source>
</evidence>
<evidence type="ECO:0000256" key="2">
    <source>
        <dbReference type="ARBA" id="ARBA00022490"/>
    </source>
</evidence>
<protein>
    <recommendedName>
        <fullName evidence="11 15">Leucyl/phenylalanyl-tRNA--protein transferase</fullName>
        <ecNumber evidence="10 15">2.3.2.6</ecNumber>
    </recommendedName>
    <alternativeName>
        <fullName evidence="12 15">L/F-transferase</fullName>
    </alternativeName>
    <alternativeName>
        <fullName evidence="13 15">Leucyltransferase</fullName>
    </alternativeName>
    <alternativeName>
        <fullName evidence="14 15">Phenyalanyltransferase</fullName>
    </alternativeName>
</protein>
<dbReference type="InterPro" id="IPR042203">
    <property type="entry name" value="Leu/Phe-tRNA_Trfase_C"/>
</dbReference>
<evidence type="ECO:0000256" key="9">
    <source>
        <dbReference type="ARBA" id="ARBA00061535"/>
    </source>
</evidence>
<keyword evidence="17" id="KW-1185">Reference proteome</keyword>
<dbReference type="EMBL" id="JABEVX010000001">
    <property type="protein sequence ID" value="NNT71317.1"/>
    <property type="molecule type" value="Genomic_DNA"/>
</dbReference>
<evidence type="ECO:0000256" key="8">
    <source>
        <dbReference type="ARBA" id="ARBA00054043"/>
    </source>
</evidence>
<evidence type="ECO:0000256" key="11">
    <source>
        <dbReference type="ARBA" id="ARBA00074372"/>
    </source>
</evidence>
<dbReference type="RefSeq" id="WP_171221499.1">
    <property type="nucleotide sequence ID" value="NZ_CP121446.1"/>
</dbReference>
<gene>
    <name evidence="15" type="primary">aat</name>
    <name evidence="16" type="ORF">HKT18_03715</name>
</gene>
<dbReference type="HAMAP" id="MF_00688">
    <property type="entry name" value="Leu_Phe_trans"/>
    <property type="match status" value="1"/>
</dbReference>
<comment type="caution">
    <text evidence="16">The sequence shown here is derived from an EMBL/GenBank/DDBJ whole genome shotgun (WGS) entry which is preliminary data.</text>
</comment>
<dbReference type="Proteomes" id="UP000536509">
    <property type="component" value="Unassembled WGS sequence"/>
</dbReference>
<dbReference type="AlphaFoldDB" id="A0A7Y3R8H6"/>
<dbReference type="Gene3D" id="3.30.70.3550">
    <property type="entry name" value="Leucyl/phenylalanyl-tRNA-protein transferase, N-terminal domain"/>
    <property type="match status" value="1"/>
</dbReference>
<evidence type="ECO:0000313" key="16">
    <source>
        <dbReference type="EMBL" id="NNT71317.1"/>
    </source>
</evidence>
<dbReference type="NCBIfam" id="TIGR00667">
    <property type="entry name" value="aat"/>
    <property type="match status" value="1"/>
</dbReference>
<comment type="subcellular location">
    <subcellularLocation>
        <location evidence="1 15">Cytoplasm</location>
    </subcellularLocation>
</comment>
<dbReference type="InterPro" id="IPR004616">
    <property type="entry name" value="Leu/Phe-tRNA_Trfase"/>
</dbReference>
<comment type="catalytic activity">
    <reaction evidence="5 15">
        <text>L-phenylalanyl-tRNA(Phe) + an N-terminal L-alpha-aminoacyl-[protein] = an N-terminal L-phenylalanyl-L-alpha-aminoacyl-[protein] + tRNA(Phe)</text>
        <dbReference type="Rhea" id="RHEA:43632"/>
        <dbReference type="Rhea" id="RHEA-COMP:9668"/>
        <dbReference type="Rhea" id="RHEA-COMP:9699"/>
        <dbReference type="Rhea" id="RHEA-COMP:10636"/>
        <dbReference type="Rhea" id="RHEA-COMP:10637"/>
        <dbReference type="ChEBI" id="CHEBI:78442"/>
        <dbReference type="ChEBI" id="CHEBI:78531"/>
        <dbReference type="ChEBI" id="CHEBI:78597"/>
        <dbReference type="ChEBI" id="CHEBI:83561"/>
        <dbReference type="EC" id="2.3.2.6"/>
    </reaction>
</comment>
<dbReference type="Pfam" id="PF03588">
    <property type="entry name" value="Leu_Phe_trans"/>
    <property type="match status" value="1"/>
</dbReference>
<dbReference type="InterPro" id="IPR042221">
    <property type="entry name" value="Leu/Phe-tRNA_Trfase_N"/>
</dbReference>
<evidence type="ECO:0000256" key="4">
    <source>
        <dbReference type="ARBA" id="ARBA00023315"/>
    </source>
</evidence>